<accession>A0A5P2MIK6</accession>
<proteinExistence type="predicted"/>
<dbReference type="AlphaFoldDB" id="A0A5P2MIK6"/>
<evidence type="ECO:0000313" key="4">
    <source>
        <dbReference type="Proteomes" id="UP000837205"/>
    </source>
</evidence>
<name>A0A5P2MIK6_9ENTR</name>
<dbReference type="GeneID" id="69486983"/>
<protein>
    <submittedName>
        <fullName evidence="1">Uncharacterized protein</fullName>
    </submittedName>
</protein>
<dbReference type="Proteomes" id="UP000837205">
    <property type="component" value="Unassembled WGS sequence"/>
</dbReference>
<dbReference type="RefSeq" id="WP_038641174.1">
    <property type="nucleotide sequence ID" value="NZ_CABDWX010000001.1"/>
</dbReference>
<dbReference type="Proteomes" id="UP000834503">
    <property type="component" value="Unassembled WGS sequence"/>
</dbReference>
<gene>
    <name evidence="1" type="ORF">GHA_02598</name>
    <name evidence="2" type="ORF">TML_02286</name>
</gene>
<evidence type="ECO:0000313" key="2">
    <source>
        <dbReference type="EMBL" id="CAC9199364.1"/>
    </source>
</evidence>
<evidence type="ECO:0000313" key="3">
    <source>
        <dbReference type="Proteomes" id="UP000834503"/>
    </source>
</evidence>
<dbReference type="EMBL" id="CAHPQX010000010">
    <property type="protein sequence ID" value="CAB5554359.1"/>
    <property type="molecule type" value="Genomic_DNA"/>
</dbReference>
<sequence length="97" mass="11167">MINSIPENYIFQCALYKNLERNVMLKMGYVSDDVLVQALSAQLKNEKNAILTDLYMQIMSHFQPAIRSEPRQVNCDFLEVINDEYSSGTRQTSTLVD</sequence>
<keyword evidence="4" id="KW-1185">Reference proteome</keyword>
<reference evidence="1" key="1">
    <citation type="submission" date="2020-05" db="EMBL/GenBank/DDBJ databases">
        <authorList>
            <person name="Delgado-Blas J."/>
        </authorList>
    </citation>
    <scope>NUCLEOTIDE SEQUENCE</scope>
    <source>
        <strain evidence="1">BB1459</strain>
        <strain evidence="2">BB1480</strain>
    </source>
</reference>
<comment type="caution">
    <text evidence="1">The sequence shown here is derived from an EMBL/GenBank/DDBJ whole genome shotgun (WGS) entry which is preliminary data.</text>
</comment>
<dbReference type="EMBL" id="CAIIUA010000001">
    <property type="protein sequence ID" value="CAC9199364.1"/>
    <property type="molecule type" value="Genomic_DNA"/>
</dbReference>
<evidence type="ECO:0000313" key="1">
    <source>
        <dbReference type="EMBL" id="CAB5554359.1"/>
    </source>
</evidence>
<organism evidence="1 3">
    <name type="scientific">Citrobacter werkmanii</name>
    <dbReference type="NCBI Taxonomy" id="67827"/>
    <lineage>
        <taxon>Bacteria</taxon>
        <taxon>Pseudomonadati</taxon>
        <taxon>Pseudomonadota</taxon>
        <taxon>Gammaproteobacteria</taxon>
        <taxon>Enterobacterales</taxon>
        <taxon>Enterobacteriaceae</taxon>
        <taxon>Citrobacter</taxon>
        <taxon>Citrobacter freundii complex</taxon>
    </lineage>
</organism>